<dbReference type="Proteomes" id="UP000254817">
    <property type="component" value="Unassembled WGS sequence"/>
</dbReference>
<gene>
    <name evidence="1" type="ORF">NCTC11112_01609</name>
</gene>
<proteinExistence type="predicted"/>
<name>A0A376ML42_ECOLX</name>
<reference evidence="1 2" key="1">
    <citation type="submission" date="2018-06" db="EMBL/GenBank/DDBJ databases">
        <authorList>
            <consortium name="Pathogen Informatics"/>
            <person name="Doyle S."/>
        </authorList>
    </citation>
    <scope>NUCLEOTIDE SEQUENCE [LARGE SCALE GENOMIC DNA]</scope>
    <source>
        <strain evidence="1 2">NCTC11112</strain>
    </source>
</reference>
<dbReference type="EMBL" id="UGAW01000001">
    <property type="protein sequence ID" value="STG51176.1"/>
    <property type="molecule type" value="Genomic_DNA"/>
</dbReference>
<accession>A0A376ML42</accession>
<protein>
    <submittedName>
        <fullName evidence="1">Uncharacterized protein</fullName>
    </submittedName>
</protein>
<sequence length="87" mass="9179">MVSNCGGSDNNHIFRVFDPAEADSGPAEYRALTLPPIAVAVAIIITPNVSMRRRPAASAPVMASAVMPTKYKMCNSMVISLKICLAG</sequence>
<dbReference type="AlphaFoldDB" id="A0A376ML42"/>
<organism evidence="1 2">
    <name type="scientific">Escherichia coli</name>
    <dbReference type="NCBI Taxonomy" id="562"/>
    <lineage>
        <taxon>Bacteria</taxon>
        <taxon>Pseudomonadati</taxon>
        <taxon>Pseudomonadota</taxon>
        <taxon>Gammaproteobacteria</taxon>
        <taxon>Enterobacterales</taxon>
        <taxon>Enterobacteriaceae</taxon>
        <taxon>Escherichia</taxon>
    </lineage>
</organism>
<evidence type="ECO:0000313" key="2">
    <source>
        <dbReference type="Proteomes" id="UP000254817"/>
    </source>
</evidence>
<evidence type="ECO:0000313" key="1">
    <source>
        <dbReference type="EMBL" id="STG51176.1"/>
    </source>
</evidence>